<name>A0ABW6V5M1_MICFU</name>
<gene>
    <name evidence="5" type="ORF">ACFY05_16485</name>
</gene>
<dbReference type="RefSeq" id="WP_387342783.1">
    <property type="nucleotide sequence ID" value="NZ_JBIAXI010000009.1"/>
</dbReference>
<evidence type="ECO:0000259" key="4">
    <source>
        <dbReference type="PROSITE" id="PS51677"/>
    </source>
</evidence>
<keyword evidence="2 5" id="KW-0378">Hydrolase</keyword>
<feature type="region of interest" description="Disordered" evidence="3">
    <location>
        <begin position="472"/>
        <end position="502"/>
    </location>
</feature>
<reference evidence="5 6" key="1">
    <citation type="submission" date="2024-10" db="EMBL/GenBank/DDBJ databases">
        <title>The Natural Products Discovery Center: Release of the First 8490 Sequenced Strains for Exploring Actinobacteria Biosynthetic Diversity.</title>
        <authorList>
            <person name="Kalkreuter E."/>
            <person name="Kautsar S.A."/>
            <person name="Yang D."/>
            <person name="Bader C.D."/>
            <person name="Teijaro C.N."/>
            <person name="Fluegel L."/>
            <person name="Davis C.M."/>
            <person name="Simpson J.R."/>
            <person name="Lauterbach L."/>
            <person name="Steele A.D."/>
            <person name="Gui C."/>
            <person name="Meng S."/>
            <person name="Li G."/>
            <person name="Viehrig K."/>
            <person name="Ye F."/>
            <person name="Su P."/>
            <person name="Kiefer A.F."/>
            <person name="Nichols A."/>
            <person name="Cepeda A.J."/>
            <person name="Yan W."/>
            <person name="Fan B."/>
            <person name="Jiang Y."/>
            <person name="Adhikari A."/>
            <person name="Zheng C.-J."/>
            <person name="Schuster L."/>
            <person name="Cowan T.M."/>
            <person name="Smanski M.J."/>
            <person name="Chevrette M.G."/>
            <person name="De Carvalho L.P.S."/>
            <person name="Shen B."/>
        </authorList>
    </citation>
    <scope>NUCLEOTIDE SEQUENCE [LARGE SCALE GENOMIC DNA]</scope>
    <source>
        <strain evidence="5 6">NPDC001281</strain>
    </source>
</reference>
<comment type="caution">
    <text evidence="5">The sequence shown here is derived from an EMBL/GenBank/DDBJ whole genome shotgun (WGS) entry which is preliminary data.</text>
</comment>
<keyword evidence="1" id="KW-0479">Metal-binding</keyword>
<evidence type="ECO:0000256" key="2">
    <source>
        <dbReference type="ARBA" id="ARBA00022801"/>
    </source>
</evidence>
<dbReference type="GO" id="GO:0016787">
    <property type="term" value="F:hydrolase activity"/>
    <property type="evidence" value="ECO:0007669"/>
    <property type="project" value="UniProtKB-KW"/>
</dbReference>
<dbReference type="InterPro" id="IPR002509">
    <property type="entry name" value="NODB_dom"/>
</dbReference>
<evidence type="ECO:0000256" key="3">
    <source>
        <dbReference type="SAM" id="MobiDB-lite"/>
    </source>
</evidence>
<sequence length="502" mass="53256">MPPLGLAGVVTLLVVVLASCGLPLFNGQKDKNVDVESEPTVLVFADPARVAGLSVATISSGTAKPHVHASYPTLPDAPALTRRLKDELAAKARRFSEKTQIREGQPVPEYNVDWDLTAATRDAVAVRLRESRFTGRTWVDSYRTLWYDRKGQKVVDSTGLVVNIKQLSAIVRRHLPADSPVHAQSVVVDPQLYDSLNFNARGDLVVEFDGQESSPGSVGRVAVAIPRKEADELLTPFGRLARAAVAATATRPLSKTMDDNPVAVSSMNGSVNCAVARCVALTFQGGPGPYTERLLETLSAHGARATFFMVGTNAAATPGVLRRMCEQGDLVASQTWTHRDLTLLSGSMMYDQIRRAQHAIGVASGQTPSLLMAPYGAADARVADAAREFGLSIVRGDVDPGDVTGADPKEVAKRVVADTRRGSVIVMRDIDRVTADALPQVLDELGKRGFVFVTVPELYGTTRMAAGRTYSSPLVPAGAVSTGGSPSPQATPSGGSPSPQVP</sequence>
<proteinExistence type="predicted"/>
<dbReference type="Pfam" id="PF01522">
    <property type="entry name" value="Polysacc_deac_1"/>
    <property type="match status" value="1"/>
</dbReference>
<feature type="domain" description="NodB homology" evidence="4">
    <location>
        <begin position="277"/>
        <end position="453"/>
    </location>
</feature>
<organism evidence="5 6">
    <name type="scientific">Microtetraspora fusca</name>
    <dbReference type="NCBI Taxonomy" id="1997"/>
    <lineage>
        <taxon>Bacteria</taxon>
        <taxon>Bacillati</taxon>
        <taxon>Actinomycetota</taxon>
        <taxon>Actinomycetes</taxon>
        <taxon>Streptosporangiales</taxon>
        <taxon>Streptosporangiaceae</taxon>
        <taxon>Microtetraspora</taxon>
    </lineage>
</organism>
<dbReference type="PANTHER" id="PTHR10587">
    <property type="entry name" value="GLYCOSYL TRANSFERASE-RELATED"/>
    <property type="match status" value="1"/>
</dbReference>
<dbReference type="CDD" id="cd10917">
    <property type="entry name" value="CE4_NodB_like_6s_7s"/>
    <property type="match status" value="1"/>
</dbReference>
<dbReference type="SUPFAM" id="SSF88713">
    <property type="entry name" value="Glycoside hydrolase/deacetylase"/>
    <property type="match status" value="1"/>
</dbReference>
<dbReference type="Gene3D" id="3.20.20.370">
    <property type="entry name" value="Glycoside hydrolase/deacetylase"/>
    <property type="match status" value="1"/>
</dbReference>
<accession>A0ABW6V5M1</accession>
<dbReference type="Proteomes" id="UP001602119">
    <property type="component" value="Unassembled WGS sequence"/>
</dbReference>
<dbReference type="EMBL" id="JBIAXI010000009">
    <property type="protein sequence ID" value="MFF4774450.1"/>
    <property type="molecule type" value="Genomic_DNA"/>
</dbReference>
<dbReference type="PANTHER" id="PTHR10587:SF133">
    <property type="entry name" value="CHITIN DEACETYLASE 1-RELATED"/>
    <property type="match status" value="1"/>
</dbReference>
<dbReference type="InterPro" id="IPR011330">
    <property type="entry name" value="Glyco_hydro/deAcase_b/a-brl"/>
</dbReference>
<keyword evidence="6" id="KW-1185">Reference proteome</keyword>
<dbReference type="EC" id="3.-.-.-" evidence="5"/>
<evidence type="ECO:0000313" key="6">
    <source>
        <dbReference type="Proteomes" id="UP001602119"/>
    </source>
</evidence>
<feature type="compositionally biased region" description="Polar residues" evidence="3">
    <location>
        <begin position="482"/>
        <end position="502"/>
    </location>
</feature>
<dbReference type="InterPro" id="IPR050248">
    <property type="entry name" value="Polysacc_deacetylase_ArnD"/>
</dbReference>
<evidence type="ECO:0000313" key="5">
    <source>
        <dbReference type="EMBL" id="MFF4774450.1"/>
    </source>
</evidence>
<protein>
    <submittedName>
        <fullName evidence="5">Polysaccharide deacetylase family protein</fullName>
        <ecNumber evidence="5">3.-.-.-</ecNumber>
    </submittedName>
</protein>
<evidence type="ECO:0000256" key="1">
    <source>
        <dbReference type="ARBA" id="ARBA00022723"/>
    </source>
</evidence>
<dbReference type="PROSITE" id="PS51677">
    <property type="entry name" value="NODB"/>
    <property type="match status" value="1"/>
</dbReference>